<organism evidence="1 2">
    <name type="scientific">Paraburkholderia graminis</name>
    <dbReference type="NCBI Taxonomy" id="60548"/>
    <lineage>
        <taxon>Bacteria</taxon>
        <taxon>Pseudomonadati</taxon>
        <taxon>Pseudomonadota</taxon>
        <taxon>Betaproteobacteria</taxon>
        <taxon>Burkholderiales</taxon>
        <taxon>Burkholderiaceae</taxon>
        <taxon>Paraburkholderia</taxon>
    </lineage>
</organism>
<protein>
    <submittedName>
        <fullName evidence="1">Phage tail protein X</fullName>
    </submittedName>
</protein>
<accession>A0ABD5CS55</accession>
<evidence type="ECO:0000313" key="2">
    <source>
        <dbReference type="Proteomes" id="UP001245184"/>
    </source>
</evidence>
<reference evidence="1 2" key="1">
    <citation type="submission" date="2023-08" db="EMBL/GenBank/DDBJ databases">
        <title>Genome sequencing of plant associated microbes to promote plant fitness in Sorghum bicolor and Oryza sativa.</title>
        <authorList>
            <person name="Coleman-Derr D."/>
        </authorList>
    </citation>
    <scope>NUCLEOTIDE SEQUENCE [LARGE SCALE GENOMIC DNA]</scope>
    <source>
        <strain evidence="1 2">SLBN-33</strain>
    </source>
</reference>
<evidence type="ECO:0000313" key="1">
    <source>
        <dbReference type="EMBL" id="MDR6208174.1"/>
    </source>
</evidence>
<gene>
    <name evidence="1" type="ORF">QF025_006975</name>
</gene>
<comment type="caution">
    <text evidence="1">The sequence shown here is derived from an EMBL/GenBank/DDBJ whole genome shotgun (WGS) entry which is preliminary data.</text>
</comment>
<proteinExistence type="predicted"/>
<sequence>MDATLRSSQTSAQLDSLARRLADSLWIGVHTEVHTADEGLADQQHLIAAMREIHSTPELAAFVDSFRRYCDALGQARAADGDAFSLALLLRCQAEDAAAARALRHIAREMVHLNWRRMLTARIRTAAEVQALSAAFTEQTVDIAGWLLQPDAAVFLEEIEAERGVMSDEYARDSRALKQRLGVLGVGRQTADADHRGRASVAGAVVGEVARTSVRVTLWEVMRRAIFGR</sequence>
<dbReference type="AlphaFoldDB" id="A0ABD5CS55"/>
<dbReference type="Proteomes" id="UP001245184">
    <property type="component" value="Unassembled WGS sequence"/>
</dbReference>
<dbReference type="RefSeq" id="WP_310035648.1">
    <property type="nucleotide sequence ID" value="NZ_JAVIZN010000003.1"/>
</dbReference>
<name>A0ABD5CS55_9BURK</name>
<dbReference type="EMBL" id="JAVIZN010000003">
    <property type="protein sequence ID" value="MDR6208174.1"/>
    <property type="molecule type" value="Genomic_DNA"/>
</dbReference>